<protein>
    <recommendedName>
        <fullName evidence="3">HNH nuclease domain-containing protein</fullName>
    </recommendedName>
</protein>
<evidence type="ECO:0000313" key="1">
    <source>
        <dbReference type="EMBL" id="QWG00520.1"/>
    </source>
</evidence>
<sequence>MIYWKRKIFLLPPSKLLSKNCIEKISKAVSKKDGDLFKGTYYKADEVVEKLKAYSINKDHINIKKDEPKCYYCESISENVATLQVEHYRPKAKSQDIDGVDDEDHNGYYWLGAEWSNLVLACPKCNGRSAKGNKFPVGNVRVKTDSPLNANNNFDRASCLANSEQLLSEQPILFHPEVDGKEIKISFTFNSDGEIFGLNDRGKKSIEILDLKRTPLTIARKKVIDSILSKIRTHLMTRQMGIIDDTGLRYYFKIICKEIKCNRKKNKPYSLMAVYYNINLDSFFTNEIPMQYRELFKQAYNEVFY</sequence>
<name>A0AAX1MZ48_9BACT</name>
<evidence type="ECO:0008006" key="3">
    <source>
        <dbReference type="Google" id="ProtNLM"/>
    </source>
</evidence>
<evidence type="ECO:0000313" key="2">
    <source>
        <dbReference type="Proteomes" id="UP000678679"/>
    </source>
</evidence>
<dbReference type="AlphaFoldDB" id="A0AAX1MZ48"/>
<keyword evidence="2" id="KW-1185">Reference proteome</keyword>
<reference evidence="1 2" key="1">
    <citation type="submission" date="2021-05" db="EMBL/GenBank/DDBJ databases">
        <title>Comparative genomic studies on the polysaccharide-degrading batcterial strains of the Flammeovirga genus.</title>
        <authorList>
            <person name="Zewei F."/>
            <person name="Zheng Z."/>
            <person name="Yu L."/>
            <person name="Ruyue G."/>
            <person name="Yanhong M."/>
            <person name="Yuanyuan C."/>
            <person name="Jingyan G."/>
            <person name="Wenjun H."/>
        </authorList>
    </citation>
    <scope>NUCLEOTIDE SEQUENCE [LARGE SCALE GENOMIC DNA]</scope>
    <source>
        <strain evidence="1 2">NBRC:100898</strain>
    </source>
</reference>
<gene>
    <name evidence="1" type="ORF">KMW28_12740</name>
</gene>
<accession>A0AAX1MZ48</accession>
<dbReference type="EMBL" id="CP076132">
    <property type="protein sequence ID" value="QWG00520.1"/>
    <property type="molecule type" value="Genomic_DNA"/>
</dbReference>
<organism evidence="1 2">
    <name type="scientific">Flammeovirga yaeyamensis</name>
    <dbReference type="NCBI Taxonomy" id="367791"/>
    <lineage>
        <taxon>Bacteria</taxon>
        <taxon>Pseudomonadati</taxon>
        <taxon>Bacteroidota</taxon>
        <taxon>Cytophagia</taxon>
        <taxon>Cytophagales</taxon>
        <taxon>Flammeovirgaceae</taxon>
        <taxon>Flammeovirga</taxon>
    </lineage>
</organism>
<dbReference type="RefSeq" id="WP_169663085.1">
    <property type="nucleotide sequence ID" value="NZ_CP076132.1"/>
</dbReference>
<dbReference type="KEGG" id="fya:KMW28_12740"/>
<dbReference type="Proteomes" id="UP000678679">
    <property type="component" value="Chromosome 1"/>
</dbReference>
<proteinExistence type="predicted"/>
<dbReference type="Gene3D" id="1.10.30.50">
    <property type="match status" value="1"/>
</dbReference>